<reference evidence="3" key="1">
    <citation type="journal article" date="2019" name="Int. J. Syst. Evol. Microbiol.">
        <title>The Global Catalogue of Microorganisms (GCM) 10K type strain sequencing project: providing services to taxonomists for standard genome sequencing and annotation.</title>
        <authorList>
            <consortium name="The Broad Institute Genomics Platform"/>
            <consortium name="The Broad Institute Genome Sequencing Center for Infectious Disease"/>
            <person name="Wu L."/>
            <person name="Ma J."/>
        </authorList>
    </citation>
    <scope>NUCLEOTIDE SEQUENCE [LARGE SCALE GENOMIC DNA]</scope>
    <source>
        <strain evidence="3">CECT 8064</strain>
    </source>
</reference>
<dbReference type="Proteomes" id="UP001595990">
    <property type="component" value="Unassembled WGS sequence"/>
</dbReference>
<evidence type="ECO:0000313" key="2">
    <source>
        <dbReference type="EMBL" id="MFC4517307.1"/>
    </source>
</evidence>
<dbReference type="EMBL" id="JBHSFS010000019">
    <property type="protein sequence ID" value="MFC4517307.1"/>
    <property type="molecule type" value="Genomic_DNA"/>
</dbReference>
<evidence type="ECO:0000313" key="3">
    <source>
        <dbReference type="Proteomes" id="UP001595990"/>
    </source>
</evidence>
<feature type="region of interest" description="Disordered" evidence="1">
    <location>
        <begin position="165"/>
        <end position="197"/>
    </location>
</feature>
<protein>
    <recommendedName>
        <fullName evidence="4">MarR family transcriptional regulator</fullName>
    </recommendedName>
</protein>
<name>A0ABV9BT66_9ACTN</name>
<feature type="compositionally biased region" description="Gly residues" evidence="1">
    <location>
        <begin position="172"/>
        <end position="192"/>
    </location>
</feature>
<evidence type="ECO:0008006" key="4">
    <source>
        <dbReference type="Google" id="ProtNLM"/>
    </source>
</evidence>
<proteinExistence type="predicted"/>
<dbReference type="RefSeq" id="WP_417924002.1">
    <property type="nucleotide sequence ID" value="NZ_JBHSFS010000019.1"/>
</dbReference>
<comment type="caution">
    <text evidence="2">The sequence shown here is derived from an EMBL/GenBank/DDBJ whole genome shotgun (WGS) entry which is preliminary data.</text>
</comment>
<evidence type="ECO:0000256" key="1">
    <source>
        <dbReference type="SAM" id="MobiDB-lite"/>
    </source>
</evidence>
<accession>A0ABV9BT66</accession>
<organism evidence="2 3">
    <name type="scientific">Streptomyces ehimensis</name>
    <dbReference type="NCBI Taxonomy" id="68195"/>
    <lineage>
        <taxon>Bacteria</taxon>
        <taxon>Bacillati</taxon>
        <taxon>Actinomycetota</taxon>
        <taxon>Actinomycetes</taxon>
        <taxon>Kitasatosporales</taxon>
        <taxon>Streptomycetaceae</taxon>
        <taxon>Streptomyces</taxon>
    </lineage>
</organism>
<gene>
    <name evidence="2" type="ORF">ACFPEN_30890</name>
</gene>
<sequence length="242" mass="26065">MSSLGATKVQPTDRMQVKEQIRVGQGLAELSGKDAREVKGDDLARHLGRYADSVTQAVSYLISTGLAEGTRGRYRATSAGREFAALWDTDSARARLLLRDLYQDHWAAREVTRILADGPLPQEEVAAALHQGLPGKLRRGIYLVEWLVIALIVHRDKRLYISLPEHQAPGPAGSGRAQGGGTRQGSPGGARRGAGATKTGGMLIMGLSMDQLRELPDEQYAEILHSLARSIRALNPAPATSA</sequence>
<keyword evidence="3" id="KW-1185">Reference proteome</keyword>